<gene>
    <name evidence="3" type="primary">Wdr81</name>
    <name evidence="3" type="ORF">FJT64_015436</name>
</gene>
<dbReference type="InterPro" id="IPR036372">
    <property type="entry name" value="BEACH_dom_sf"/>
</dbReference>
<dbReference type="Pfam" id="PF02138">
    <property type="entry name" value="Beach"/>
    <property type="match status" value="1"/>
</dbReference>
<dbReference type="InterPro" id="IPR052651">
    <property type="entry name" value="WDR81"/>
</dbReference>
<evidence type="ECO:0000256" key="1">
    <source>
        <dbReference type="SAM" id="MobiDB-lite"/>
    </source>
</evidence>
<sequence>MDVYPEEAERRPPVAMVTADAALRELLRRVFGLRPAPVGGNGGLHSPTAEQGDDQRPVGGGGVSRQPVIDVAADGLQPALAVLELRRSFVVVSDRSEFTLRHLADFSPGQLTDNSRKAVFVGYQLLRALAELRRRGVPAGDLRLSDVWVDSTLWLRVRPRLAGSLCSLPAAERAAEQEGRVAEQAERGTERDWERCDDEKMEYEENLSLLTQAWSCRRLSNLGYLLALNRLSGRRFEDPAYHPVVPWVSDLTGRRGGWRDLSRSKYRLNKGDEQLDLQYKAGASADDQVAHHISDMLSEITYYVYMARRTPQSVLCKHVRAQWVPGEYPTSLVRLQAWTPDECIPQFYTDPEIVKSIHPDMADLELPEWADSPASFIAGHRAALESDHVSAQLHHWIDLTFGYKLTGMAAVRAKNVCRHLAESSDTLRRQGVLQLFAVPHPPRQMALPLFSRLPPAEDEFNSPGCDPEASRAAVPDSDRDSADPEEASFVHVPTSSARRHRDIYAWLCLMAELCSPAAFRSLSDSAPLEARLQAARQALASPAVPACLSGLLPLVTAAAAAAAAAAARPPPTVAALLTPSLSPLPLPAHVEALYAALAEFGSCAERQREVEEEVGPTGAEAAAAAELWVRRFSARLGPLLSVLSDAEMQLLVPPVTRLLTARATSVLAAWHVFSVVAARLGPAAAREVFLQPLLRMYRRDAMTCKSMKLFHRSFLLHLAVRLGHDAFIAHFIAPLIEAAGGDRDLTAPALEANNVARRTPAPLGLTSRALVGLP</sequence>
<dbReference type="PANTHER" id="PTHR44662:SF1">
    <property type="entry name" value="WD REPEAT-CONTAINING PROTEIN 81"/>
    <property type="match status" value="1"/>
</dbReference>
<dbReference type="EMBL" id="VIIS01000049">
    <property type="protein sequence ID" value="KAF0314074.1"/>
    <property type="molecule type" value="Genomic_DNA"/>
</dbReference>
<feature type="domain" description="BEACH" evidence="2">
    <location>
        <begin position="199"/>
        <end position="471"/>
    </location>
</feature>
<dbReference type="Gene3D" id="1.10.1540.10">
    <property type="entry name" value="BEACH domain"/>
    <property type="match status" value="1"/>
</dbReference>
<dbReference type="SMART" id="SM01026">
    <property type="entry name" value="Beach"/>
    <property type="match status" value="1"/>
</dbReference>
<dbReference type="Proteomes" id="UP000440578">
    <property type="component" value="Unassembled WGS sequence"/>
</dbReference>
<name>A0A6A4XDG7_AMPAM</name>
<dbReference type="AlphaFoldDB" id="A0A6A4XDG7"/>
<dbReference type="GO" id="GO:0005739">
    <property type="term" value="C:mitochondrion"/>
    <property type="evidence" value="ECO:0007669"/>
    <property type="project" value="TreeGrafter"/>
</dbReference>
<dbReference type="InterPro" id="IPR000409">
    <property type="entry name" value="BEACH_dom"/>
</dbReference>
<evidence type="ECO:0000313" key="4">
    <source>
        <dbReference type="Proteomes" id="UP000440578"/>
    </source>
</evidence>
<dbReference type="OrthoDB" id="29306at2759"/>
<evidence type="ECO:0000313" key="3">
    <source>
        <dbReference type="EMBL" id="KAF0314074.1"/>
    </source>
</evidence>
<dbReference type="GO" id="GO:0035973">
    <property type="term" value="P:aggrephagy"/>
    <property type="evidence" value="ECO:0007669"/>
    <property type="project" value="TreeGrafter"/>
</dbReference>
<keyword evidence="4" id="KW-1185">Reference proteome</keyword>
<dbReference type="SUPFAM" id="SSF81837">
    <property type="entry name" value="BEACH domain"/>
    <property type="match status" value="1"/>
</dbReference>
<organism evidence="3 4">
    <name type="scientific">Amphibalanus amphitrite</name>
    <name type="common">Striped barnacle</name>
    <name type="synonym">Balanus amphitrite</name>
    <dbReference type="NCBI Taxonomy" id="1232801"/>
    <lineage>
        <taxon>Eukaryota</taxon>
        <taxon>Metazoa</taxon>
        <taxon>Ecdysozoa</taxon>
        <taxon>Arthropoda</taxon>
        <taxon>Crustacea</taxon>
        <taxon>Multicrustacea</taxon>
        <taxon>Cirripedia</taxon>
        <taxon>Thoracica</taxon>
        <taxon>Thoracicalcarea</taxon>
        <taxon>Balanomorpha</taxon>
        <taxon>Balanoidea</taxon>
        <taxon>Balanidae</taxon>
        <taxon>Amphibalaninae</taxon>
        <taxon>Amphibalanus</taxon>
    </lineage>
</organism>
<protein>
    <submittedName>
        <fullName evidence="3">WD repeat-containing protein 81</fullName>
    </submittedName>
</protein>
<dbReference type="PANTHER" id="PTHR44662">
    <property type="entry name" value="WD REPEAT-CONTAINING PROTEIN 81"/>
    <property type="match status" value="1"/>
</dbReference>
<accession>A0A6A4XDG7</accession>
<dbReference type="CDD" id="cd06071">
    <property type="entry name" value="Beach"/>
    <property type="match status" value="1"/>
</dbReference>
<dbReference type="GO" id="GO:0035014">
    <property type="term" value="F:phosphatidylinositol 3-kinase regulator activity"/>
    <property type="evidence" value="ECO:0007669"/>
    <property type="project" value="TreeGrafter"/>
</dbReference>
<reference evidence="3 4" key="1">
    <citation type="submission" date="2019-07" db="EMBL/GenBank/DDBJ databases">
        <title>Draft genome assembly of a fouling barnacle, Amphibalanus amphitrite (Darwin, 1854): The first reference genome for Thecostraca.</title>
        <authorList>
            <person name="Kim W."/>
        </authorList>
    </citation>
    <scope>NUCLEOTIDE SEQUENCE [LARGE SCALE GENOMIC DNA]</scope>
    <source>
        <strain evidence="3">SNU_AA5</strain>
        <tissue evidence="3">Soma without cirri and trophi</tissue>
    </source>
</reference>
<proteinExistence type="predicted"/>
<feature type="region of interest" description="Disordered" evidence="1">
    <location>
        <begin position="38"/>
        <end position="64"/>
    </location>
</feature>
<evidence type="ECO:0000259" key="2">
    <source>
        <dbReference type="PROSITE" id="PS50197"/>
    </source>
</evidence>
<dbReference type="PROSITE" id="PS50197">
    <property type="entry name" value="BEACH"/>
    <property type="match status" value="1"/>
</dbReference>
<feature type="region of interest" description="Disordered" evidence="1">
    <location>
        <begin position="457"/>
        <end position="490"/>
    </location>
</feature>
<comment type="caution">
    <text evidence="3">The sequence shown here is derived from an EMBL/GenBank/DDBJ whole genome shotgun (WGS) entry which is preliminary data.</text>
</comment>